<organism evidence="2">
    <name type="scientific">marine sediment metagenome</name>
    <dbReference type="NCBI Taxonomy" id="412755"/>
    <lineage>
        <taxon>unclassified sequences</taxon>
        <taxon>metagenomes</taxon>
        <taxon>ecological metagenomes</taxon>
    </lineage>
</organism>
<evidence type="ECO:0000313" key="2">
    <source>
        <dbReference type="EMBL" id="KKN66841.1"/>
    </source>
</evidence>
<dbReference type="AlphaFoldDB" id="A0A0F9V005"/>
<proteinExistence type="predicted"/>
<name>A0A0F9V005_9ZZZZ</name>
<protein>
    <recommendedName>
        <fullName evidence="3">Cation-transporting P-type ATPase N-terminal domain-containing protein</fullName>
    </recommendedName>
</protein>
<gene>
    <name evidence="2" type="ORF">LCGC14_0467090</name>
</gene>
<keyword evidence="1" id="KW-0812">Transmembrane</keyword>
<dbReference type="EMBL" id="LAZR01000488">
    <property type="protein sequence ID" value="KKN66841.1"/>
    <property type="molecule type" value="Genomic_DNA"/>
</dbReference>
<keyword evidence="1" id="KW-0472">Membrane</keyword>
<evidence type="ECO:0000256" key="1">
    <source>
        <dbReference type="SAM" id="Phobius"/>
    </source>
</evidence>
<keyword evidence="1" id="KW-1133">Transmembrane helix</keyword>
<comment type="caution">
    <text evidence="2">The sequence shown here is derived from an EMBL/GenBank/DDBJ whole genome shotgun (WGS) entry which is preliminary data.</text>
</comment>
<reference evidence="2" key="1">
    <citation type="journal article" date="2015" name="Nature">
        <title>Complex archaea that bridge the gap between prokaryotes and eukaryotes.</title>
        <authorList>
            <person name="Spang A."/>
            <person name="Saw J.H."/>
            <person name="Jorgensen S.L."/>
            <person name="Zaremba-Niedzwiedzka K."/>
            <person name="Martijn J."/>
            <person name="Lind A.E."/>
            <person name="van Eijk R."/>
            <person name="Schleper C."/>
            <person name="Guy L."/>
            <person name="Ettema T.J."/>
        </authorList>
    </citation>
    <scope>NUCLEOTIDE SEQUENCE</scope>
</reference>
<feature type="transmembrane region" description="Helical" evidence="1">
    <location>
        <begin position="48"/>
        <end position="67"/>
    </location>
</feature>
<sequence>MPFDKGDIAIIKDEVAKFISLKKFTPESACEERRENMKEAVESLNKKFWTVITLLVLNLIALAFSGFGGG</sequence>
<accession>A0A0F9V005</accession>
<evidence type="ECO:0008006" key="3">
    <source>
        <dbReference type="Google" id="ProtNLM"/>
    </source>
</evidence>